<dbReference type="InterPro" id="IPR036388">
    <property type="entry name" value="WH-like_DNA-bd_sf"/>
</dbReference>
<dbReference type="PROSITE" id="PS51464">
    <property type="entry name" value="SIS"/>
    <property type="match status" value="1"/>
</dbReference>
<evidence type="ECO:0000313" key="7">
    <source>
        <dbReference type="Proteomes" id="UP000245021"/>
    </source>
</evidence>
<evidence type="ECO:0000256" key="1">
    <source>
        <dbReference type="ARBA" id="ARBA00023015"/>
    </source>
</evidence>
<dbReference type="InterPro" id="IPR001347">
    <property type="entry name" value="SIS_dom"/>
</dbReference>
<dbReference type="CDD" id="cd05013">
    <property type="entry name" value="SIS_RpiR"/>
    <property type="match status" value="1"/>
</dbReference>
<evidence type="ECO:0000259" key="5">
    <source>
        <dbReference type="PROSITE" id="PS51464"/>
    </source>
</evidence>
<dbReference type="InterPro" id="IPR035472">
    <property type="entry name" value="RpiR-like_SIS"/>
</dbReference>
<dbReference type="GO" id="GO:0097367">
    <property type="term" value="F:carbohydrate derivative binding"/>
    <property type="evidence" value="ECO:0007669"/>
    <property type="project" value="InterPro"/>
</dbReference>
<dbReference type="SUPFAM" id="SSF53697">
    <property type="entry name" value="SIS domain"/>
    <property type="match status" value="1"/>
</dbReference>
<dbReference type="Proteomes" id="UP000245021">
    <property type="component" value="Unassembled WGS sequence"/>
</dbReference>
<keyword evidence="3" id="KW-0804">Transcription</keyword>
<reference evidence="6 7" key="1">
    <citation type="journal article" date="2018" name="Genome Announc.">
        <title>Draft Genome Sequence of Lactococcus sp. Strain NtB2 (JCM 32569), Isolated from the Gut of the Higher Termite Nasutitermes takasagoensis.</title>
        <authorList>
            <person name="Noda S."/>
            <person name="Aihara C."/>
            <person name="Yuki M."/>
            <person name="Ohkuma M."/>
        </authorList>
    </citation>
    <scope>NUCLEOTIDE SEQUENCE [LARGE SCALE GENOMIC DNA]</scope>
    <source>
        <strain evidence="6 7">NtB2</strain>
    </source>
</reference>
<evidence type="ECO:0000256" key="2">
    <source>
        <dbReference type="ARBA" id="ARBA00023125"/>
    </source>
</evidence>
<dbReference type="OrthoDB" id="1648815at2"/>
<dbReference type="SUPFAM" id="SSF46689">
    <property type="entry name" value="Homeodomain-like"/>
    <property type="match status" value="1"/>
</dbReference>
<dbReference type="Gene3D" id="1.10.10.10">
    <property type="entry name" value="Winged helix-like DNA-binding domain superfamily/Winged helix DNA-binding domain"/>
    <property type="match status" value="1"/>
</dbReference>
<dbReference type="EMBL" id="BFFO01000007">
    <property type="protein sequence ID" value="GBG97143.1"/>
    <property type="molecule type" value="Genomic_DNA"/>
</dbReference>
<sequence>MLTFYERVKNAEDRLTELEEGIVDYVLKHQTAVSQEKIASLASQFYTVPNTISRLVHKLGYESFSEFRHALKAEVEEQHYKSEQEKAILKNLELARSDKLTKIAEQISKAKAVNFYASDQTGLLTKLAVQSFYALDDKFQFYDYEKELRRRMSSKKDEVFFLVSMSGETQSVLDLAVFCKEQGHRLISLTNLTDNPLSRLADEALYCLLQEEEINGYDVTDKTALMIILEALFRKCCVILHEKEALD</sequence>
<dbReference type="Pfam" id="PF01380">
    <property type="entry name" value="SIS"/>
    <property type="match status" value="1"/>
</dbReference>
<keyword evidence="1" id="KW-0805">Transcription regulation</keyword>
<evidence type="ECO:0000313" key="6">
    <source>
        <dbReference type="EMBL" id="GBG97143.1"/>
    </source>
</evidence>
<dbReference type="PROSITE" id="PS51071">
    <property type="entry name" value="HTH_RPIR"/>
    <property type="match status" value="1"/>
</dbReference>
<dbReference type="Pfam" id="PF01418">
    <property type="entry name" value="HTH_6"/>
    <property type="match status" value="1"/>
</dbReference>
<dbReference type="RefSeq" id="WP_109246101.1">
    <property type="nucleotide sequence ID" value="NZ_BFFO01000007.1"/>
</dbReference>
<dbReference type="PANTHER" id="PTHR30514:SF1">
    <property type="entry name" value="HTH-TYPE TRANSCRIPTIONAL REGULATOR HEXR-RELATED"/>
    <property type="match status" value="1"/>
</dbReference>
<dbReference type="InterPro" id="IPR000281">
    <property type="entry name" value="HTH_RpiR"/>
</dbReference>
<keyword evidence="7" id="KW-1185">Reference proteome</keyword>
<dbReference type="GO" id="GO:0003677">
    <property type="term" value="F:DNA binding"/>
    <property type="evidence" value="ECO:0007669"/>
    <property type="project" value="UniProtKB-KW"/>
</dbReference>
<feature type="domain" description="HTH rpiR-type" evidence="4">
    <location>
        <begin position="2"/>
        <end position="78"/>
    </location>
</feature>
<keyword evidence="2" id="KW-0238">DNA-binding</keyword>
<comment type="caution">
    <text evidence="6">The sequence shown here is derived from an EMBL/GenBank/DDBJ whole genome shotgun (WGS) entry which is preliminary data.</text>
</comment>
<feature type="domain" description="SIS" evidence="5">
    <location>
        <begin position="103"/>
        <end position="242"/>
    </location>
</feature>
<name>A0A2R5HGF5_9LACT</name>
<dbReference type="InterPro" id="IPR046348">
    <property type="entry name" value="SIS_dom_sf"/>
</dbReference>
<organism evidence="6 7">
    <name type="scientific">Lactococcus termiticola</name>
    <dbReference type="NCBI Taxonomy" id="2169526"/>
    <lineage>
        <taxon>Bacteria</taxon>
        <taxon>Bacillati</taxon>
        <taxon>Bacillota</taxon>
        <taxon>Bacilli</taxon>
        <taxon>Lactobacillales</taxon>
        <taxon>Streptococcaceae</taxon>
        <taxon>Lactococcus</taxon>
    </lineage>
</organism>
<evidence type="ECO:0000259" key="4">
    <source>
        <dbReference type="PROSITE" id="PS51071"/>
    </source>
</evidence>
<dbReference type="AlphaFoldDB" id="A0A2R5HGF5"/>
<accession>A0A2R5HGF5</accession>
<gene>
    <name evidence="6" type="primary">rpiR_4</name>
    <name evidence="6" type="ORF">NtB2_01280</name>
</gene>
<dbReference type="GO" id="GO:1901135">
    <property type="term" value="P:carbohydrate derivative metabolic process"/>
    <property type="evidence" value="ECO:0007669"/>
    <property type="project" value="InterPro"/>
</dbReference>
<dbReference type="InterPro" id="IPR047640">
    <property type="entry name" value="RpiR-like"/>
</dbReference>
<dbReference type="GO" id="GO:0003700">
    <property type="term" value="F:DNA-binding transcription factor activity"/>
    <property type="evidence" value="ECO:0007669"/>
    <property type="project" value="InterPro"/>
</dbReference>
<proteinExistence type="predicted"/>
<dbReference type="InterPro" id="IPR009057">
    <property type="entry name" value="Homeodomain-like_sf"/>
</dbReference>
<evidence type="ECO:0000256" key="3">
    <source>
        <dbReference type="ARBA" id="ARBA00023163"/>
    </source>
</evidence>
<dbReference type="Gene3D" id="3.40.50.10490">
    <property type="entry name" value="Glucose-6-phosphate isomerase like protein, domain 1"/>
    <property type="match status" value="1"/>
</dbReference>
<dbReference type="PANTHER" id="PTHR30514">
    <property type="entry name" value="GLUCOKINASE"/>
    <property type="match status" value="1"/>
</dbReference>
<protein>
    <submittedName>
        <fullName evidence="6">RpiR family transcriptional regulator</fullName>
    </submittedName>
</protein>